<comment type="catalytic activity">
    <reaction evidence="9">
        <text>L-serine(in) = L-serine(out)</text>
        <dbReference type="Rhea" id="RHEA:35031"/>
        <dbReference type="ChEBI" id="CHEBI:33384"/>
    </reaction>
</comment>
<evidence type="ECO:0000256" key="3">
    <source>
        <dbReference type="ARBA" id="ARBA00022448"/>
    </source>
</evidence>
<comment type="subcellular location">
    <subcellularLocation>
        <location evidence="1 10">Mitochondrion membrane</location>
        <topology evidence="1 10">Multi-pass membrane protein</topology>
    </subcellularLocation>
</comment>
<reference evidence="13" key="2">
    <citation type="submission" date="2020-10" db="UniProtKB">
        <authorList>
            <consortium name="WormBaseParasite"/>
        </authorList>
    </citation>
    <scope>IDENTIFICATION</scope>
</reference>
<evidence type="ECO:0000256" key="10">
    <source>
        <dbReference type="RuleBase" id="RU362000"/>
    </source>
</evidence>
<dbReference type="NCBIfam" id="TIGR00798">
    <property type="entry name" value="mtc"/>
    <property type="match status" value="1"/>
</dbReference>
<evidence type="ECO:0000256" key="11">
    <source>
        <dbReference type="SAM" id="MobiDB-lite"/>
    </source>
</evidence>
<evidence type="ECO:0000256" key="8">
    <source>
        <dbReference type="ARBA" id="ARBA00023136"/>
    </source>
</evidence>
<dbReference type="WBParaSite" id="Pan_g8857.t1">
    <property type="protein sequence ID" value="Pan_g8857.t1"/>
    <property type="gene ID" value="Pan_g8857"/>
</dbReference>
<keyword evidence="12" id="KW-1185">Reference proteome</keyword>
<evidence type="ECO:0000256" key="1">
    <source>
        <dbReference type="ARBA" id="ARBA00004225"/>
    </source>
</evidence>
<dbReference type="PANTHER" id="PTHR11153:SF20">
    <property type="entry name" value="SIDEROFLEXIN-3"/>
    <property type="match status" value="1"/>
</dbReference>
<evidence type="ECO:0000313" key="13">
    <source>
        <dbReference type="WBParaSite" id="Pan_g8857.t1"/>
    </source>
</evidence>
<evidence type="ECO:0000256" key="2">
    <source>
        <dbReference type="ARBA" id="ARBA00005974"/>
    </source>
</evidence>
<dbReference type="GO" id="GO:0005743">
    <property type="term" value="C:mitochondrial inner membrane"/>
    <property type="evidence" value="ECO:0007669"/>
    <property type="project" value="TreeGrafter"/>
</dbReference>
<accession>A0A7E4WBV0</accession>
<comment type="similarity">
    <text evidence="2 10">Belongs to the sideroflexin family.</text>
</comment>
<keyword evidence="8 10" id="KW-0472">Membrane</keyword>
<evidence type="ECO:0000313" key="12">
    <source>
        <dbReference type="Proteomes" id="UP000492821"/>
    </source>
</evidence>
<feature type="region of interest" description="Disordered" evidence="11">
    <location>
        <begin position="1"/>
        <end position="20"/>
    </location>
</feature>
<evidence type="ECO:0000256" key="4">
    <source>
        <dbReference type="ARBA" id="ARBA00022692"/>
    </source>
</evidence>
<evidence type="ECO:0000256" key="7">
    <source>
        <dbReference type="ARBA" id="ARBA00023128"/>
    </source>
</evidence>
<evidence type="ECO:0000256" key="5">
    <source>
        <dbReference type="ARBA" id="ARBA00022970"/>
    </source>
</evidence>
<sequence>MPSDNRLVTDLPRDQRPNINKPRWDQATFTGRLKHFFTTACPINLFVREKTLDEAKEIVDSYRAGRPPSGLTIEQLWKAKTLYDSAFHPETGQKMFLLGRMSCQVPCNMVITGVMLSFYKTNFAIISTHWVNQSFNAIVNYTNRAGENAPTGQRLFFAYCCATGGALTAALGLNRYANAKKLHPLYARLVPFCAIALANAINIPVMRSKEFTEGISVEDAHGNKLGTSTRVAAYAIPMVVASRIFMAIPFMVLSPIMMERIVKKAWYQRRPWIAAPIQTLFAGFMLTFATPTGCALFPQKSQISVDRLEPDLRAKIQALPQAPKYVYYNKGL</sequence>
<dbReference type="Pfam" id="PF03820">
    <property type="entry name" value="SFXNs"/>
    <property type="match status" value="1"/>
</dbReference>
<protein>
    <recommendedName>
        <fullName evidence="10">Sidoreflexin</fullName>
    </recommendedName>
</protein>
<evidence type="ECO:0000256" key="6">
    <source>
        <dbReference type="ARBA" id="ARBA00022989"/>
    </source>
</evidence>
<feature type="transmembrane region" description="Helical" evidence="10">
    <location>
        <begin position="231"/>
        <end position="253"/>
    </location>
</feature>
<name>A0A7E4WBV0_PANRE</name>
<proteinExistence type="inferred from homology"/>
<reference evidence="12" key="1">
    <citation type="journal article" date="2013" name="Genetics">
        <title>The draft genome and transcriptome of Panagrellus redivivus are shaped by the harsh demands of a free-living lifestyle.</title>
        <authorList>
            <person name="Srinivasan J."/>
            <person name="Dillman A.R."/>
            <person name="Macchietto M.G."/>
            <person name="Heikkinen L."/>
            <person name="Lakso M."/>
            <person name="Fracchia K.M."/>
            <person name="Antoshechkin I."/>
            <person name="Mortazavi A."/>
            <person name="Wong G."/>
            <person name="Sternberg P.W."/>
        </authorList>
    </citation>
    <scope>NUCLEOTIDE SEQUENCE [LARGE SCALE GENOMIC DNA]</scope>
    <source>
        <strain evidence="12">MT8872</strain>
    </source>
</reference>
<keyword evidence="5" id="KW-0029">Amino-acid transport</keyword>
<feature type="transmembrane region" description="Helical" evidence="10">
    <location>
        <begin position="155"/>
        <end position="173"/>
    </location>
</feature>
<evidence type="ECO:0000256" key="9">
    <source>
        <dbReference type="ARBA" id="ARBA00036416"/>
    </source>
</evidence>
<feature type="transmembrane region" description="Helical" evidence="10">
    <location>
        <begin position="185"/>
        <end position="205"/>
    </location>
</feature>
<keyword evidence="3" id="KW-0813">Transport</keyword>
<organism evidence="12 13">
    <name type="scientific">Panagrellus redivivus</name>
    <name type="common">Microworm</name>
    <dbReference type="NCBI Taxonomy" id="6233"/>
    <lineage>
        <taxon>Eukaryota</taxon>
        <taxon>Metazoa</taxon>
        <taxon>Ecdysozoa</taxon>
        <taxon>Nematoda</taxon>
        <taxon>Chromadorea</taxon>
        <taxon>Rhabditida</taxon>
        <taxon>Tylenchina</taxon>
        <taxon>Panagrolaimomorpha</taxon>
        <taxon>Panagrolaimoidea</taxon>
        <taxon>Panagrolaimidae</taxon>
        <taxon>Panagrellus</taxon>
    </lineage>
</organism>
<dbReference type="GO" id="GO:0140300">
    <property type="term" value="P:serine import into mitochondrion"/>
    <property type="evidence" value="ECO:0007669"/>
    <property type="project" value="TreeGrafter"/>
</dbReference>
<dbReference type="Proteomes" id="UP000492821">
    <property type="component" value="Unassembled WGS sequence"/>
</dbReference>
<keyword evidence="7 10" id="KW-0496">Mitochondrion</keyword>
<keyword evidence="4 10" id="KW-0812">Transmembrane</keyword>
<dbReference type="AlphaFoldDB" id="A0A7E4WBV0"/>
<dbReference type="GO" id="GO:0015075">
    <property type="term" value="F:monoatomic ion transmembrane transporter activity"/>
    <property type="evidence" value="ECO:0007669"/>
    <property type="project" value="InterPro"/>
</dbReference>
<feature type="transmembrane region" description="Helical" evidence="10">
    <location>
        <begin position="273"/>
        <end position="298"/>
    </location>
</feature>
<keyword evidence="6 10" id="KW-1133">Transmembrane helix</keyword>
<dbReference type="InterPro" id="IPR004686">
    <property type="entry name" value="Mtc"/>
</dbReference>
<dbReference type="PANTHER" id="PTHR11153">
    <property type="entry name" value="SIDEROFLEXIN"/>
    <property type="match status" value="1"/>
</dbReference>